<dbReference type="PRINTS" id="PR01694">
    <property type="entry name" value="BAIPRECURSOR"/>
</dbReference>
<evidence type="ECO:0000256" key="19">
    <source>
        <dbReference type="SAM" id="Phobius"/>
    </source>
</evidence>
<dbReference type="GO" id="GO:0045296">
    <property type="term" value="F:cadherin binding"/>
    <property type="evidence" value="ECO:0007669"/>
    <property type="project" value="TreeGrafter"/>
</dbReference>
<dbReference type="GO" id="GO:0007166">
    <property type="term" value="P:cell surface receptor signaling pathway"/>
    <property type="evidence" value="ECO:0007669"/>
    <property type="project" value="InterPro"/>
</dbReference>
<dbReference type="Pfam" id="PF02793">
    <property type="entry name" value="HRM"/>
    <property type="match status" value="1"/>
</dbReference>
<feature type="domain" description="Cadherin" evidence="26">
    <location>
        <begin position="1076"/>
        <end position="1169"/>
    </location>
</feature>
<dbReference type="PROSITE" id="PS00232">
    <property type="entry name" value="CADHERIN_1"/>
    <property type="match status" value="1"/>
</dbReference>
<keyword evidence="7 19" id="KW-1133">Transmembrane helix</keyword>
<feature type="transmembrane region" description="Helical" evidence="19">
    <location>
        <begin position="2735"/>
        <end position="2760"/>
    </location>
</feature>
<dbReference type="SUPFAM" id="SSF111418">
    <property type="entry name" value="Hormone receptor domain"/>
    <property type="match status" value="1"/>
</dbReference>
<evidence type="ECO:0000259" key="25">
    <source>
        <dbReference type="PROSITE" id="PS50261"/>
    </source>
</evidence>
<dbReference type="Pfam" id="PF00041">
    <property type="entry name" value="fn3"/>
    <property type="match status" value="1"/>
</dbReference>
<keyword evidence="9 19" id="KW-0472">Membrane</keyword>
<feature type="compositionally biased region" description="Polar residues" evidence="18">
    <location>
        <begin position="3301"/>
        <end position="3311"/>
    </location>
</feature>
<feature type="chain" id="PRO_5038646473" evidence="20">
    <location>
        <begin position="24"/>
        <end position="3333"/>
    </location>
</feature>
<evidence type="ECO:0000256" key="12">
    <source>
        <dbReference type="ARBA" id="ARBA00023180"/>
    </source>
</evidence>
<dbReference type="SMART" id="SM00181">
    <property type="entry name" value="EGF"/>
    <property type="match status" value="5"/>
</dbReference>
<feature type="domain" description="Cadherin" evidence="26">
    <location>
        <begin position="1170"/>
        <end position="1272"/>
    </location>
</feature>
<dbReference type="InterPro" id="IPR002126">
    <property type="entry name" value="Cadherin-like_dom"/>
</dbReference>
<keyword evidence="16" id="KW-0245">EGF-like domain</keyword>
<evidence type="ECO:0000256" key="7">
    <source>
        <dbReference type="ARBA" id="ARBA00022989"/>
    </source>
</evidence>
<keyword evidence="20" id="KW-0732">Signal</keyword>
<dbReference type="PROSITE" id="PS50835">
    <property type="entry name" value="IG_LIKE"/>
    <property type="match status" value="2"/>
</dbReference>
<comment type="caution">
    <text evidence="30">The sequence shown here is derived from an EMBL/GenBank/DDBJ whole genome shotgun (WGS) entry which is preliminary data.</text>
</comment>
<evidence type="ECO:0000256" key="20">
    <source>
        <dbReference type="SAM" id="SignalP"/>
    </source>
</evidence>
<evidence type="ECO:0000256" key="18">
    <source>
        <dbReference type="SAM" id="MobiDB-lite"/>
    </source>
</evidence>
<dbReference type="GO" id="GO:0008013">
    <property type="term" value="F:beta-catenin binding"/>
    <property type="evidence" value="ECO:0007669"/>
    <property type="project" value="TreeGrafter"/>
</dbReference>
<dbReference type="PROSITE" id="PS50024">
    <property type="entry name" value="SEA"/>
    <property type="match status" value="1"/>
</dbReference>
<evidence type="ECO:0000256" key="17">
    <source>
        <dbReference type="PROSITE-ProRule" id="PRU00302"/>
    </source>
</evidence>
<dbReference type="Proteomes" id="UP000828390">
    <property type="component" value="Unassembled WGS sequence"/>
</dbReference>
<dbReference type="PRINTS" id="PR00249">
    <property type="entry name" value="GPCRSECRETIN"/>
</dbReference>
<feature type="region of interest" description="Disordered" evidence="18">
    <location>
        <begin position="3080"/>
        <end position="3257"/>
    </location>
</feature>
<dbReference type="Pfam" id="PF01825">
    <property type="entry name" value="GPS"/>
    <property type="match status" value="1"/>
</dbReference>
<dbReference type="Gene3D" id="1.25.40.610">
    <property type="match status" value="1"/>
</dbReference>
<dbReference type="PROSITE" id="PS01186">
    <property type="entry name" value="EGF_2"/>
    <property type="match status" value="2"/>
</dbReference>
<evidence type="ECO:0000256" key="5">
    <source>
        <dbReference type="ARBA" id="ARBA00022737"/>
    </source>
</evidence>
<dbReference type="InterPro" id="IPR000436">
    <property type="entry name" value="Sushi_SCR_CCP_dom"/>
</dbReference>
<feature type="transmembrane region" description="Helical" evidence="19">
    <location>
        <begin position="2849"/>
        <end position="2872"/>
    </location>
</feature>
<dbReference type="InterPro" id="IPR008077">
    <property type="entry name" value="GPCR_2_brain_angio_inhib"/>
</dbReference>
<dbReference type="Pfam" id="PF00028">
    <property type="entry name" value="Cadherin"/>
    <property type="match status" value="1"/>
</dbReference>
<comment type="similarity">
    <text evidence="2">Belongs to the G-protein coupled receptor 2 family. Adhesion G-protein coupled receptor (ADGR) subfamily.</text>
</comment>
<evidence type="ECO:0000256" key="4">
    <source>
        <dbReference type="ARBA" id="ARBA00022692"/>
    </source>
</evidence>
<feature type="disulfide bond" evidence="17">
    <location>
        <begin position="188"/>
        <end position="215"/>
    </location>
</feature>
<dbReference type="PROSITE" id="PS00022">
    <property type="entry name" value="EGF_1"/>
    <property type="match status" value="2"/>
</dbReference>
<keyword evidence="13" id="KW-0807">Transducer</keyword>
<dbReference type="SUPFAM" id="SSF57535">
    <property type="entry name" value="Complement control module/SCR domain"/>
    <property type="match status" value="1"/>
</dbReference>
<evidence type="ECO:0000259" key="21">
    <source>
        <dbReference type="PROSITE" id="PS50024"/>
    </source>
</evidence>
<feature type="domain" description="Ig-like" evidence="27">
    <location>
        <begin position="2105"/>
        <end position="2209"/>
    </location>
</feature>
<protein>
    <submittedName>
        <fullName evidence="30">Uncharacterized protein</fullName>
    </submittedName>
</protein>
<dbReference type="SMART" id="SM00060">
    <property type="entry name" value="FN3"/>
    <property type="match status" value="1"/>
</dbReference>
<dbReference type="SUPFAM" id="SSF49313">
    <property type="entry name" value="Cadherin-like"/>
    <property type="match status" value="8"/>
</dbReference>
<keyword evidence="11" id="KW-0675">Receptor</keyword>
<feature type="domain" description="Cadherin" evidence="26">
    <location>
        <begin position="1377"/>
        <end position="1494"/>
    </location>
</feature>
<keyword evidence="14" id="KW-0424">Laminin EGF-like domain</keyword>
<feature type="domain" description="Sushi" evidence="29">
    <location>
        <begin position="158"/>
        <end position="217"/>
    </location>
</feature>
<keyword evidence="31" id="KW-1185">Reference proteome</keyword>
<gene>
    <name evidence="30" type="ORF">DPMN_051330</name>
</gene>
<dbReference type="InterPro" id="IPR017981">
    <property type="entry name" value="GPCR_2-like_7TM"/>
</dbReference>
<reference evidence="30" key="1">
    <citation type="journal article" date="2019" name="bioRxiv">
        <title>The Genome of the Zebra Mussel, Dreissena polymorpha: A Resource for Invasive Species Research.</title>
        <authorList>
            <person name="McCartney M.A."/>
            <person name="Auch B."/>
            <person name="Kono T."/>
            <person name="Mallez S."/>
            <person name="Zhang Y."/>
            <person name="Obille A."/>
            <person name="Becker A."/>
            <person name="Abrahante J.E."/>
            <person name="Garbe J."/>
            <person name="Badalamenti J.P."/>
            <person name="Herman A."/>
            <person name="Mangelson H."/>
            <person name="Liachko I."/>
            <person name="Sullivan S."/>
            <person name="Sone E.D."/>
            <person name="Koren S."/>
            <person name="Silverstein K.A.T."/>
            <person name="Beckman K.B."/>
            <person name="Gohl D.M."/>
        </authorList>
    </citation>
    <scope>NUCLEOTIDE SEQUENCE</scope>
    <source>
        <strain evidence="30">Duluth1</strain>
        <tissue evidence="30">Whole animal</tissue>
    </source>
</reference>
<dbReference type="InterPro" id="IPR000742">
    <property type="entry name" value="EGF"/>
</dbReference>
<feature type="transmembrane region" description="Helical" evidence="19">
    <location>
        <begin position="2696"/>
        <end position="2715"/>
    </location>
</feature>
<dbReference type="PROSITE" id="PS50026">
    <property type="entry name" value="EGF_3"/>
    <property type="match status" value="2"/>
</dbReference>
<feature type="domain" description="Ig-like" evidence="27">
    <location>
        <begin position="2216"/>
        <end position="2304"/>
    </location>
</feature>
<dbReference type="GO" id="GO:0016342">
    <property type="term" value="C:catenin complex"/>
    <property type="evidence" value="ECO:0007669"/>
    <property type="project" value="TreeGrafter"/>
</dbReference>
<dbReference type="SUPFAM" id="SSF49265">
    <property type="entry name" value="Fibronectin type III"/>
    <property type="match status" value="1"/>
</dbReference>
<evidence type="ECO:0000259" key="24">
    <source>
        <dbReference type="PROSITE" id="PS50227"/>
    </source>
</evidence>
<dbReference type="InterPro" id="IPR015919">
    <property type="entry name" value="Cadherin-like_sf"/>
</dbReference>
<feature type="compositionally biased region" description="Polar residues" evidence="18">
    <location>
        <begin position="2930"/>
        <end position="2955"/>
    </location>
</feature>
<dbReference type="InterPro" id="IPR020894">
    <property type="entry name" value="Cadherin_CS"/>
</dbReference>
<feature type="transmembrane region" description="Helical" evidence="19">
    <location>
        <begin position="2878"/>
        <end position="2901"/>
    </location>
</feature>
<dbReference type="Gene3D" id="2.60.40.60">
    <property type="entry name" value="Cadherins"/>
    <property type="match status" value="7"/>
</dbReference>
<evidence type="ECO:0000259" key="29">
    <source>
        <dbReference type="PROSITE" id="PS50923"/>
    </source>
</evidence>
<proteinExistence type="inferred from homology"/>
<dbReference type="Gene3D" id="4.10.1240.10">
    <property type="entry name" value="GPCR, family 2, extracellular hormone receptor domain"/>
    <property type="match status" value="1"/>
</dbReference>
<feature type="disulfide bond" evidence="16">
    <location>
        <begin position="302"/>
        <end position="311"/>
    </location>
</feature>
<evidence type="ECO:0000259" key="22">
    <source>
        <dbReference type="PROSITE" id="PS50026"/>
    </source>
</evidence>
<name>A0A9D4HNT8_DREPO</name>
<feature type="domain" description="G-protein coupled receptors family 2 profile 1" evidence="24">
    <location>
        <begin position="2286"/>
        <end position="2358"/>
    </location>
</feature>
<feature type="compositionally biased region" description="Low complexity" evidence="18">
    <location>
        <begin position="3177"/>
        <end position="3189"/>
    </location>
</feature>
<dbReference type="FunFam" id="2.60.40.60:FF:000020">
    <property type="entry name" value="Dachsous cadherin-related 1b"/>
    <property type="match status" value="1"/>
</dbReference>
<dbReference type="PANTHER" id="PTHR24027:SF441">
    <property type="entry name" value="CADHERIN DOMAIN-CONTAINING PROTEIN"/>
    <property type="match status" value="1"/>
</dbReference>
<accession>A0A9D4HNT8</accession>
<feature type="domain" description="G-protein coupled receptors family 2 profile 2" evidence="25">
    <location>
        <begin position="2662"/>
        <end position="2902"/>
    </location>
</feature>
<dbReference type="SMART" id="SM00112">
    <property type="entry name" value="CA"/>
    <property type="match status" value="6"/>
</dbReference>
<evidence type="ECO:0000256" key="3">
    <source>
        <dbReference type="ARBA" id="ARBA00022475"/>
    </source>
</evidence>
<feature type="domain" description="Cadherin" evidence="26">
    <location>
        <begin position="1695"/>
        <end position="1799"/>
    </location>
</feature>
<dbReference type="PROSITE" id="PS50261">
    <property type="entry name" value="G_PROTEIN_RECEP_F2_4"/>
    <property type="match status" value="1"/>
</dbReference>
<dbReference type="EMBL" id="JAIWYP010000012">
    <property type="protein sequence ID" value="KAH3725486.1"/>
    <property type="molecule type" value="Genomic_DNA"/>
</dbReference>
<feature type="domain" description="EGF-like" evidence="22">
    <location>
        <begin position="236"/>
        <end position="272"/>
    </location>
</feature>
<dbReference type="CDD" id="cd00063">
    <property type="entry name" value="FN3"/>
    <property type="match status" value="1"/>
</dbReference>
<dbReference type="SMART" id="SM00303">
    <property type="entry name" value="GPS"/>
    <property type="match status" value="1"/>
</dbReference>
<dbReference type="InterPro" id="IPR046338">
    <property type="entry name" value="GAIN_dom_sf"/>
</dbReference>
<dbReference type="SMART" id="SM00008">
    <property type="entry name" value="HormR"/>
    <property type="match status" value="1"/>
</dbReference>
<feature type="region of interest" description="Disordered" evidence="18">
    <location>
        <begin position="2930"/>
        <end position="2957"/>
    </location>
</feature>
<keyword evidence="5" id="KW-0677">Repeat</keyword>
<feature type="compositionally biased region" description="Polar residues" evidence="18">
    <location>
        <begin position="3201"/>
        <end position="3211"/>
    </location>
</feature>
<dbReference type="GO" id="GO:0007156">
    <property type="term" value="P:homophilic cell adhesion via plasma membrane adhesion molecules"/>
    <property type="evidence" value="ECO:0007669"/>
    <property type="project" value="InterPro"/>
</dbReference>
<organism evidence="30 31">
    <name type="scientific">Dreissena polymorpha</name>
    <name type="common">Zebra mussel</name>
    <name type="synonym">Mytilus polymorpha</name>
    <dbReference type="NCBI Taxonomy" id="45954"/>
    <lineage>
        <taxon>Eukaryota</taxon>
        <taxon>Metazoa</taxon>
        <taxon>Spiralia</taxon>
        <taxon>Lophotrochozoa</taxon>
        <taxon>Mollusca</taxon>
        <taxon>Bivalvia</taxon>
        <taxon>Autobranchia</taxon>
        <taxon>Heteroconchia</taxon>
        <taxon>Euheterodonta</taxon>
        <taxon>Imparidentia</taxon>
        <taxon>Neoheterodontei</taxon>
        <taxon>Myida</taxon>
        <taxon>Dreissenoidea</taxon>
        <taxon>Dreissenidae</taxon>
        <taxon>Dreissena</taxon>
    </lineage>
</organism>
<keyword evidence="17" id="KW-0768">Sushi</keyword>
<dbReference type="CDD" id="cd11304">
    <property type="entry name" value="Cadherin_repeat"/>
    <property type="match status" value="6"/>
</dbReference>
<dbReference type="InterPro" id="IPR013783">
    <property type="entry name" value="Ig-like_fold"/>
</dbReference>
<keyword evidence="10 16" id="KW-1015">Disulfide bond</keyword>
<dbReference type="FunFam" id="1.20.1070.10:FF:000058">
    <property type="entry name" value="Adhesion G protein-coupled receptor F5"/>
    <property type="match status" value="1"/>
</dbReference>
<evidence type="ECO:0000313" key="30">
    <source>
        <dbReference type="EMBL" id="KAH3725486.1"/>
    </source>
</evidence>
<feature type="domain" description="Fibronectin type-III" evidence="28">
    <location>
        <begin position="1898"/>
        <end position="1991"/>
    </location>
</feature>
<dbReference type="PROSITE" id="PS50268">
    <property type="entry name" value="CADHERIN_2"/>
    <property type="match status" value="7"/>
</dbReference>
<comment type="subcellular location">
    <subcellularLocation>
        <location evidence="1">Cell membrane</location>
        <topology evidence="1">Multi-pass membrane protein</topology>
    </subcellularLocation>
</comment>
<evidence type="ECO:0000256" key="13">
    <source>
        <dbReference type="ARBA" id="ARBA00023224"/>
    </source>
</evidence>
<feature type="transmembrane region" description="Helical" evidence="19">
    <location>
        <begin position="2806"/>
        <end position="2829"/>
    </location>
</feature>
<dbReference type="PROSITE" id="PS50923">
    <property type="entry name" value="SUSHI"/>
    <property type="match status" value="1"/>
</dbReference>
<evidence type="ECO:0000256" key="9">
    <source>
        <dbReference type="ARBA" id="ARBA00023136"/>
    </source>
</evidence>
<dbReference type="Gene3D" id="2.60.40.10">
    <property type="entry name" value="Immunoglobulins"/>
    <property type="match status" value="3"/>
</dbReference>
<dbReference type="PRINTS" id="PR00205">
    <property type="entry name" value="CADHERIN"/>
</dbReference>
<dbReference type="InterPro" id="IPR036179">
    <property type="entry name" value="Ig-like_dom_sf"/>
</dbReference>
<dbReference type="InterPro" id="IPR001879">
    <property type="entry name" value="GPCR_2_extracellular_dom"/>
</dbReference>
<dbReference type="Pfam" id="PF00084">
    <property type="entry name" value="Sushi"/>
    <property type="match status" value="1"/>
</dbReference>
<feature type="domain" description="EGF-like" evidence="22">
    <location>
        <begin position="273"/>
        <end position="312"/>
    </location>
</feature>
<reference evidence="30" key="2">
    <citation type="submission" date="2020-11" db="EMBL/GenBank/DDBJ databases">
        <authorList>
            <person name="McCartney M.A."/>
            <person name="Auch B."/>
            <person name="Kono T."/>
            <person name="Mallez S."/>
            <person name="Becker A."/>
            <person name="Gohl D.M."/>
            <person name="Silverstein K.A.T."/>
            <person name="Koren S."/>
            <person name="Bechman K.B."/>
            <person name="Herman A."/>
            <person name="Abrahante J.E."/>
            <person name="Garbe J."/>
        </authorList>
    </citation>
    <scope>NUCLEOTIDE SEQUENCE</scope>
    <source>
        <strain evidence="30">Duluth1</strain>
        <tissue evidence="30">Whole animal</tissue>
    </source>
</reference>
<keyword evidence="6 15" id="KW-0106">Calcium</keyword>
<dbReference type="PANTHER" id="PTHR24027">
    <property type="entry name" value="CADHERIN-23"/>
    <property type="match status" value="1"/>
</dbReference>
<dbReference type="PROSITE" id="PS50853">
    <property type="entry name" value="FN3"/>
    <property type="match status" value="1"/>
</dbReference>
<dbReference type="InterPro" id="IPR032471">
    <property type="entry name" value="AGRL2-4_GAIN_subdom_A"/>
</dbReference>
<dbReference type="Gene3D" id="2.60.220.50">
    <property type="match status" value="1"/>
</dbReference>
<dbReference type="GO" id="GO:0004930">
    <property type="term" value="F:G protein-coupled receptor activity"/>
    <property type="evidence" value="ECO:0007669"/>
    <property type="project" value="UniProtKB-KW"/>
</dbReference>
<dbReference type="PROSITE" id="PS50221">
    <property type="entry name" value="GAIN_B"/>
    <property type="match status" value="1"/>
</dbReference>
<feature type="region of interest" description="Disordered" evidence="18">
    <location>
        <begin position="3297"/>
        <end position="3319"/>
    </location>
</feature>
<dbReference type="InterPro" id="IPR000203">
    <property type="entry name" value="GPS"/>
</dbReference>
<feature type="compositionally biased region" description="Basic and acidic residues" evidence="18">
    <location>
        <begin position="3084"/>
        <end position="3154"/>
    </location>
</feature>
<evidence type="ECO:0000256" key="16">
    <source>
        <dbReference type="PROSITE-ProRule" id="PRU00076"/>
    </source>
</evidence>
<feature type="transmembrane region" description="Helical" evidence="19">
    <location>
        <begin position="2767"/>
        <end position="2786"/>
    </location>
</feature>
<evidence type="ECO:0000259" key="27">
    <source>
        <dbReference type="PROSITE" id="PS50835"/>
    </source>
</evidence>
<dbReference type="InterPro" id="IPR036445">
    <property type="entry name" value="GPCR_2_extracell_dom_sf"/>
</dbReference>
<evidence type="ECO:0000313" key="31">
    <source>
        <dbReference type="Proteomes" id="UP000828390"/>
    </source>
</evidence>
<dbReference type="InterPro" id="IPR057244">
    <property type="entry name" value="GAIN_B"/>
</dbReference>
<keyword evidence="12" id="KW-0325">Glycoprotein</keyword>
<evidence type="ECO:0000259" key="23">
    <source>
        <dbReference type="PROSITE" id="PS50221"/>
    </source>
</evidence>
<feature type="disulfide bond" evidence="16">
    <location>
        <begin position="240"/>
        <end position="250"/>
    </location>
</feature>
<dbReference type="InterPro" id="IPR000832">
    <property type="entry name" value="GPCR_2_secretin-like"/>
</dbReference>
<evidence type="ECO:0000256" key="11">
    <source>
        <dbReference type="ARBA" id="ARBA00023170"/>
    </source>
</evidence>
<dbReference type="InterPro" id="IPR035976">
    <property type="entry name" value="Sushi/SCR/CCP_sf"/>
</dbReference>
<evidence type="ECO:0000256" key="1">
    <source>
        <dbReference type="ARBA" id="ARBA00004651"/>
    </source>
</evidence>
<dbReference type="CDD" id="cd00033">
    <property type="entry name" value="CCP"/>
    <property type="match status" value="1"/>
</dbReference>
<dbReference type="GO" id="GO:0016477">
    <property type="term" value="P:cell migration"/>
    <property type="evidence" value="ECO:0007669"/>
    <property type="project" value="TreeGrafter"/>
</dbReference>
<comment type="caution">
    <text evidence="16">Lacks conserved residue(s) required for the propagation of feature annotation.</text>
</comment>
<feature type="transmembrane region" description="Helical" evidence="19">
    <location>
        <begin position="2661"/>
        <end position="2687"/>
    </location>
</feature>
<dbReference type="CDD" id="cd15040">
    <property type="entry name" value="7tmB2_Adhesion"/>
    <property type="match status" value="1"/>
</dbReference>
<dbReference type="GO" id="GO:0005509">
    <property type="term" value="F:calcium ion binding"/>
    <property type="evidence" value="ECO:0007669"/>
    <property type="project" value="UniProtKB-UniRule"/>
</dbReference>
<dbReference type="InterPro" id="IPR003961">
    <property type="entry name" value="FN3_dom"/>
</dbReference>
<feature type="domain" description="Cadherin" evidence="26">
    <location>
        <begin position="1492"/>
        <end position="1601"/>
    </location>
</feature>
<keyword evidence="4 19" id="KW-0812">Transmembrane</keyword>
<dbReference type="InterPro" id="IPR039808">
    <property type="entry name" value="Cadherin"/>
</dbReference>
<feature type="compositionally biased region" description="Basic residues" evidence="18">
    <location>
        <begin position="3239"/>
        <end position="3248"/>
    </location>
</feature>
<evidence type="ECO:0000259" key="28">
    <source>
        <dbReference type="PROSITE" id="PS50853"/>
    </source>
</evidence>
<evidence type="ECO:0000256" key="6">
    <source>
        <dbReference type="ARBA" id="ARBA00022837"/>
    </source>
</evidence>
<sequence>MTTSIQVHLCILLLVLWTQVLDAQLGTQCQSQADCDVGGNEGCINFTCACQTGYSALYGACYKDGFLNGTCIASDPYSCTQNNSTCDSSTLRCACVDGFTLLQDERNNMECVAHGYVGGVCLDTDPKCYVANTTCIADRNLCLCDKGLTRMKKDLCVVDCGKLPNITNGYVDIVKDPEREVIEAFYGCHDGYMLQGDTVRMCMQDGTYNGSQPFCNLRDTPTPTPQPTTSVELTTTPLACRFQCLNSGSCILTTSGESVCICPSGYSGVDCGFEDLCITQPCPRSALYCVHTNGSTSRACICPLGFKGDDCSTGDVPVTCEDRNVTIRLDLSPPTRTPVCLPKAVSKQGDICFNPGEGILYEALPVGISVVNDTDAWYCVTLSDDQPSSASTCIDLTAFEADDIKLRPWINATVGICFILNTPPLFQPPSGSLVYNIRDMGANATIVLSASDLEQQTIKYDVMEVIPSMFKDLFSVQGNNLVVLNPGSAMTTASLDVGVKIQLTDNGVPSLSSNGYLNIRFVNESMTCSVSVDPVLVHVAPGQTGPSATLANINCTTNGSPVKSAVYQIPVITGETQPLLVDSATGALRYNTSLTNPVKTNVTVTVQADVGDVKLKRDVTFVVITGDLSPTCTPGPSASAPIASFKEDVSPTSTCSDVLYTCTDYANLIRRCDRSSVVDFEIQCIDGALTEVKVCVAQSLQGNPRTINVTSSISNTFGAKSLVVIVNVTNVNDRPVITASNGSDVIRLNVFENVTVGTSISTLAFFDPDVAYSPANDKLTASLTDNNGVLQENLPFAAVVNGQQNAISLLLSTPLTQSKLKSFGFQLKVSDRLGLSDNVTVNITVVDVNQPPICDSPLNASASVRDPVDFVVTQVRCTDPDFSPQFSAVDYVLEGFDSLDYQRFSINKTGHIRIAQSLANMTSSNASVTFRIMAIDGGGLTTTVIVNVRISNSFPPECNNGNFVFETAKSEETLSNVCFTVSTNCTEPVKGEAILYSFSGGNGTALFRLNADAGSSSNLLMSVCTTTNLQNKYGTYEITGAIRSSYGERQFRLRINVNDVNDPPVFIPIHGFSTLIGENVPVGHTIFRVSAADPDSGPFGIVTYTLEPTSPFNIDVNTGEISVISVLDAEVRTFHILIVKATDGAPIPLQTTATVTITIKDINDNPPVCETSSVSARLDVTAPVGTLVASLVCNDADVSDDFKQLRYAIQLPTSGFTVNQTGHVTIASVLPREITEHVILIKVTDVNMTSNANFTKTVTVTLAVNNKIQPVCKPASVAKTLPENSIVGSCLDAELFCEDPTNGTPTLVATSGSASTLLEIRTHNPGTKLGLNACILSSLNGRVGKYELFGIVTNGLANTTLTWTFTVTNVNDAPMFYGAPYNVTVDELKPADTVNPILVLSVGDPDTGLGNQTFELVSVEAELTNNAQFNNAASSLLFYVPKVYSFYALTLNATERNLYTFRVNASDGAGLSAITYVYVHVRDLNSAPVCGPNSVYNSSIDILAVPGKQLIQLRCWDTDIDTKNKRLQYAITGGDADKYFNVTADGVVVVGKPLPRNLLYQNGSTVLRIRVQDSADVPLDANVTAIISVDNKIPATCSPGFTPPGVWVQGRCAIITMDCTDPTMVTQTHLTYLLSGNYTQGFNNGTVEGNKITMCYKLVQSGKFEIIVDVDNGLSNATYRQSIDVNYSQATPVFSASRYDRNVNETVAVGSLVFTASATSENLIGSIVYRVRAAEPDNAWNQYFKFDGTSGILFTNSSLKPLADKQYVLKIEAEDTGSKLKSETSLQLSIIDINEPPQCNVNAINVNNVPVDVDVGTVLVTFACTDADTKPAFSTLQSSLQSDTQSFRLNATGLSGSIETSALLGVMQGLYTETLKVQDEGGLQFVKVINITVNLLPPPVKVKVTEVSHNHAKVTWSYERPDFTKVTNSYVVTLKMAGGSASNFSLTVSDPPEMRLVDLQPETNYSVVVTAVTVYGRRPSSAIDIKTLAVPVLSHVTATIRALQITYDEKLRDPEKTYYFETVTFVRAQLEFVLKQPRFKGFASLAIKGFRPANSIYVDFVVAVNQSGSAQETIAQLNATVTSGWMGNMSVDSSYFVVTSGDKYIKINNVTFRPVNVYNGTNVDLTCNVVTVGYNASDPIKNWWTFKGVQIRPTDGSRFNITSSIPDPKIPENRQFTLSIEPALNHHDGAYECHVQDAPGNQSDVARIQLPVIAQPTVLIEPTNVSILYDASVNVTCITVMSYKTFNDFLWFRNGQLFQPNASAVTVGNEHATLTISGVKENVVYACAGRNIAGIGPMVSMSIHVRPKPNEPVKCPENKDLQGTTWPETVPGNTVTFRCPNDSTGDISRNCSATGLWELPVYACVRIAIKTIWDTVNNIKDGASSVNLSSVLGDLSDVTKDTNLYQGDIDTTMNTLDTVVYIMDQQTIKDPDTEWDFLTIASNLIDERNQPSWQTRIERKQLGAIDVPQLVERFLDQKFDQLQADKMQTFPVKNIYVNMGQGKRSNYQFPDRTSDTLPDWLKATQTGINIPAQAFNGLPSLHYASSFYRNITPILVKKLMTNGVVETMKSTMDINSDIVAFQIKESGSVLDPPAEITFQHFDSNYSNPICCYWNFTTGTFVRDGCKLVSTSAEKTVCACSHFTNFAILMSPGRASPADVKALSIISAVGCAISIFCLAITVVAYLLVWRYVKSDRAVLLLSLCVALIISYALFLGGVDRVANEAACTVISALLHYFYLVVFFTMLAYGVEIAISVIYVFETDSRLKWLLPVAWGAPVIIVAVSLGVTKTEGYGNDEFCWLSVEDGVLWAFVGPALCIILINTIIVITVIHKMFKSSAMMTKSDKEKARLGVRSICVLLPILGITWVFGVFSVNEQTVAFQYIFAVCNALQGVLIFVFHCVFNKQLRQGLKQRNVRKKTLASIEKDFKNQQSTGYTSVDPKSSGYSNESESTTTNPFLMADRQMKELTKNKKGGSNIYDNNVNNQKEAPNKAVDLDDVKISNILRESEVMSGTAGISSILDVDRKPDRSVQTPEAHRKFVSWFLEENSLRQSQGSQNISSSYDRLDTGIRDSHKYMDVVAQTKTSSKDSWSDRSRNKRQGTDDEKLRQQEIAKAKKIEKEKQERDEKLRKENEARQKERLAMERKEREREEERQRRDRHGKSNVPQIRIGYERPEDPYSSGSKLSKNSRSSRSDDDYEGGSAQNISSISTALPQKYEHSAGRKKKDSSRSESKKTSSLPKSKKDKKKGSHSKDRSRLYEYPYEGTYLGGQSRHASLENMNMQPQYGYSPYGHGVGAAGYQTGRPSHQKQQWGQYGDPYSYCPQEPYRGQQTKYW</sequence>
<dbReference type="Pfam" id="PF16489">
    <property type="entry name" value="GAIN"/>
    <property type="match status" value="1"/>
</dbReference>
<dbReference type="SUPFAM" id="SSF48726">
    <property type="entry name" value="Immunoglobulin"/>
    <property type="match status" value="2"/>
</dbReference>
<evidence type="ECO:0000256" key="8">
    <source>
        <dbReference type="ARBA" id="ARBA00023040"/>
    </source>
</evidence>
<evidence type="ECO:0000259" key="26">
    <source>
        <dbReference type="PROSITE" id="PS50268"/>
    </source>
</evidence>
<feature type="domain" description="GAIN-B" evidence="23">
    <location>
        <begin position="2504"/>
        <end position="2655"/>
    </location>
</feature>
<feature type="domain" description="Cadherin" evidence="26">
    <location>
        <begin position="872"/>
        <end position="958"/>
    </location>
</feature>
<keyword evidence="3" id="KW-1003">Cell membrane</keyword>
<evidence type="ECO:0000256" key="15">
    <source>
        <dbReference type="PROSITE-ProRule" id="PRU00043"/>
    </source>
</evidence>
<feature type="domain" description="Cadherin" evidence="26">
    <location>
        <begin position="742"/>
        <end position="859"/>
    </location>
</feature>
<feature type="disulfide bond" evidence="16">
    <location>
        <begin position="262"/>
        <end position="271"/>
    </location>
</feature>
<dbReference type="InterPro" id="IPR000082">
    <property type="entry name" value="SEA_dom"/>
</dbReference>
<dbReference type="InterPro" id="IPR036116">
    <property type="entry name" value="FN3_sf"/>
</dbReference>
<evidence type="ECO:0000256" key="10">
    <source>
        <dbReference type="ARBA" id="ARBA00023157"/>
    </source>
</evidence>
<dbReference type="Gene3D" id="1.20.1070.10">
    <property type="entry name" value="Rhodopsin 7-helix transmembrane proteins"/>
    <property type="match status" value="1"/>
</dbReference>
<keyword evidence="8" id="KW-0297">G-protein coupled receptor</keyword>
<dbReference type="InterPro" id="IPR007110">
    <property type="entry name" value="Ig-like_dom"/>
</dbReference>
<dbReference type="PROSITE" id="PS50227">
    <property type="entry name" value="G_PROTEIN_RECEP_F2_3"/>
    <property type="match status" value="1"/>
</dbReference>
<dbReference type="SMART" id="SM00032">
    <property type="entry name" value="CCP"/>
    <property type="match status" value="1"/>
</dbReference>
<feature type="domain" description="SEA" evidence="21">
    <location>
        <begin position="1992"/>
        <end position="2103"/>
    </location>
</feature>
<feature type="signal peptide" evidence="20">
    <location>
        <begin position="1"/>
        <end position="23"/>
    </location>
</feature>
<dbReference type="Pfam" id="PF00002">
    <property type="entry name" value="7tm_2"/>
    <property type="match status" value="1"/>
</dbReference>
<evidence type="ECO:0000256" key="14">
    <source>
        <dbReference type="ARBA" id="ARBA00023292"/>
    </source>
</evidence>
<dbReference type="Gene3D" id="2.10.25.10">
    <property type="entry name" value="Laminin"/>
    <property type="match status" value="1"/>
</dbReference>
<dbReference type="Gene3D" id="2.10.70.10">
    <property type="entry name" value="Complement Module, domain 1"/>
    <property type="match status" value="1"/>
</dbReference>
<evidence type="ECO:0000256" key="2">
    <source>
        <dbReference type="ARBA" id="ARBA00007343"/>
    </source>
</evidence>